<accession>A0ABP3T918</accession>
<feature type="transmembrane region" description="Helical" evidence="2">
    <location>
        <begin position="69"/>
        <end position="89"/>
    </location>
</feature>
<keyword evidence="2" id="KW-0472">Membrane</keyword>
<comment type="caution">
    <text evidence="3">The sequence shown here is derived from an EMBL/GenBank/DDBJ whole genome shotgun (WGS) entry which is preliminary data.</text>
</comment>
<organism evidence="3 4">
    <name type="scientific">Marinobacterium maritimum</name>
    <dbReference type="NCBI Taxonomy" id="500162"/>
    <lineage>
        <taxon>Bacteria</taxon>
        <taxon>Pseudomonadati</taxon>
        <taxon>Pseudomonadota</taxon>
        <taxon>Gammaproteobacteria</taxon>
        <taxon>Oceanospirillales</taxon>
        <taxon>Oceanospirillaceae</taxon>
        <taxon>Marinobacterium</taxon>
    </lineage>
</organism>
<dbReference type="InterPro" id="IPR032820">
    <property type="entry name" value="ATPase_put"/>
</dbReference>
<reference evidence="4" key="1">
    <citation type="journal article" date="2019" name="Int. J. Syst. Evol. Microbiol.">
        <title>The Global Catalogue of Microorganisms (GCM) 10K type strain sequencing project: providing services to taxonomists for standard genome sequencing and annotation.</title>
        <authorList>
            <consortium name="The Broad Institute Genomics Platform"/>
            <consortium name="The Broad Institute Genome Sequencing Center for Infectious Disease"/>
            <person name="Wu L."/>
            <person name="Ma J."/>
        </authorList>
    </citation>
    <scope>NUCLEOTIDE SEQUENCE [LARGE SCALE GENOMIC DNA]</scope>
    <source>
        <strain evidence="4">JCM 15134</strain>
    </source>
</reference>
<dbReference type="Pfam" id="PF09527">
    <property type="entry name" value="ATPase_gene1"/>
    <property type="match status" value="1"/>
</dbReference>
<evidence type="ECO:0000256" key="1">
    <source>
        <dbReference type="SAM" id="Coils"/>
    </source>
</evidence>
<keyword evidence="1" id="KW-0175">Coiled coil</keyword>
<feature type="transmembrane region" description="Helical" evidence="2">
    <location>
        <begin position="30"/>
        <end position="54"/>
    </location>
</feature>
<evidence type="ECO:0000313" key="4">
    <source>
        <dbReference type="Proteomes" id="UP001499915"/>
    </source>
</evidence>
<evidence type="ECO:0000313" key="3">
    <source>
        <dbReference type="EMBL" id="GAA0682850.1"/>
    </source>
</evidence>
<keyword evidence="2" id="KW-0812">Transmembrane</keyword>
<feature type="coiled-coil region" evidence="1">
    <location>
        <begin position="6"/>
        <end position="33"/>
    </location>
</feature>
<protein>
    <submittedName>
        <fullName evidence="3">AtpZ/AtpI family protein</fullName>
    </submittedName>
</protein>
<gene>
    <name evidence="3" type="ORF">GCM10009104_04790</name>
</gene>
<dbReference type="RefSeq" id="WP_343801704.1">
    <property type="nucleotide sequence ID" value="NZ_BAAAET010000001.1"/>
</dbReference>
<evidence type="ECO:0000256" key="2">
    <source>
        <dbReference type="SAM" id="Phobius"/>
    </source>
</evidence>
<keyword evidence="4" id="KW-1185">Reference proteome</keyword>
<sequence>MATRDDNQLRKQVEQQARRLKKAERERPTLLAQTFFIGRLGLVLVIPVVAGAYLGRWLDSLSSGYSTRWTISLILIGLVCGGFNIYLTIKGSGND</sequence>
<name>A0ABP3T918_9GAMM</name>
<keyword evidence="2" id="KW-1133">Transmembrane helix</keyword>
<dbReference type="Proteomes" id="UP001499915">
    <property type="component" value="Unassembled WGS sequence"/>
</dbReference>
<proteinExistence type="predicted"/>
<dbReference type="EMBL" id="BAAAET010000001">
    <property type="protein sequence ID" value="GAA0682850.1"/>
    <property type="molecule type" value="Genomic_DNA"/>
</dbReference>